<dbReference type="PANTHER" id="PTHR18895:SF74">
    <property type="entry name" value="MTRF1L RELEASE FACTOR GLUTAMINE METHYLTRANSFERASE"/>
    <property type="match status" value="1"/>
</dbReference>
<feature type="domain" description="Methyltransferase small" evidence="6">
    <location>
        <begin position="96"/>
        <end position="186"/>
    </location>
</feature>
<evidence type="ECO:0000313" key="7">
    <source>
        <dbReference type="EMBL" id="CEP62146.1"/>
    </source>
</evidence>
<dbReference type="GO" id="GO:0006451">
    <property type="term" value="P:translational readthrough"/>
    <property type="evidence" value="ECO:0007669"/>
    <property type="project" value="EnsemblFungi"/>
</dbReference>
<dbReference type="GO" id="GO:0032259">
    <property type="term" value="P:methylation"/>
    <property type="evidence" value="ECO:0007669"/>
    <property type="project" value="UniProtKB-KW"/>
</dbReference>
<dbReference type="GeneID" id="34685600"/>
<keyword evidence="4" id="KW-0949">S-adenosyl-L-methionine</keyword>
<accession>A0A0C7MWW2</accession>
<reference evidence="7 8" key="1">
    <citation type="submission" date="2014-12" db="EMBL/GenBank/DDBJ databases">
        <authorList>
            <person name="Neuveglise Cecile"/>
        </authorList>
    </citation>
    <scope>NUCLEOTIDE SEQUENCE [LARGE SCALE GENOMIC DNA]</scope>
    <source>
        <strain evidence="7 8">CBS 12615</strain>
    </source>
</reference>
<dbReference type="PANTHER" id="PTHR18895">
    <property type="entry name" value="HEMK METHYLTRANSFERASE"/>
    <property type="match status" value="1"/>
</dbReference>
<dbReference type="Proteomes" id="UP000054304">
    <property type="component" value="Unassembled WGS sequence"/>
</dbReference>
<dbReference type="NCBIfam" id="TIGR00536">
    <property type="entry name" value="hemK_fam"/>
    <property type="match status" value="1"/>
</dbReference>
<dbReference type="InterPro" id="IPR050320">
    <property type="entry name" value="N5-glutamine_MTase"/>
</dbReference>
<dbReference type="InterPro" id="IPR004556">
    <property type="entry name" value="HemK-like"/>
</dbReference>
<organism evidence="7 8">
    <name type="scientific">Lachancea lanzarotensis</name>
    <dbReference type="NCBI Taxonomy" id="1245769"/>
    <lineage>
        <taxon>Eukaryota</taxon>
        <taxon>Fungi</taxon>
        <taxon>Dikarya</taxon>
        <taxon>Ascomycota</taxon>
        <taxon>Saccharomycotina</taxon>
        <taxon>Saccharomycetes</taxon>
        <taxon>Saccharomycetales</taxon>
        <taxon>Saccharomycetaceae</taxon>
        <taxon>Lachancea</taxon>
    </lineage>
</organism>
<dbReference type="InterPro" id="IPR029063">
    <property type="entry name" value="SAM-dependent_MTases_sf"/>
</dbReference>
<evidence type="ECO:0000256" key="2">
    <source>
        <dbReference type="ARBA" id="ARBA00022603"/>
    </source>
</evidence>
<keyword evidence="2" id="KW-0489">Methyltransferase</keyword>
<dbReference type="STRING" id="1245769.A0A0C7MWW2"/>
<evidence type="ECO:0000256" key="5">
    <source>
        <dbReference type="ARBA" id="ARBA00048391"/>
    </source>
</evidence>
<dbReference type="SUPFAM" id="SSF53335">
    <property type="entry name" value="S-adenosyl-L-methionine-dependent methyltransferases"/>
    <property type="match status" value="1"/>
</dbReference>
<dbReference type="HOGENOM" id="CLU_018398_0_2_1"/>
<dbReference type="InterPro" id="IPR007848">
    <property type="entry name" value="Small_mtfrase_dom"/>
</dbReference>
<dbReference type="RefSeq" id="XP_022628376.1">
    <property type="nucleotide sequence ID" value="XM_022772964.1"/>
</dbReference>
<dbReference type="EMBL" id="LN736363">
    <property type="protein sequence ID" value="CEP62146.1"/>
    <property type="molecule type" value="Genomic_DNA"/>
</dbReference>
<name>A0A0C7MWW2_9SACH</name>
<dbReference type="AlphaFoldDB" id="A0A0C7MWW2"/>
<gene>
    <name evidence="7" type="ORF">LALA0_S04e08878g</name>
</gene>
<evidence type="ECO:0000259" key="6">
    <source>
        <dbReference type="Pfam" id="PF05175"/>
    </source>
</evidence>
<evidence type="ECO:0000256" key="1">
    <source>
        <dbReference type="ARBA" id="ARBA00012771"/>
    </source>
</evidence>
<evidence type="ECO:0000256" key="3">
    <source>
        <dbReference type="ARBA" id="ARBA00022679"/>
    </source>
</evidence>
<dbReference type="CDD" id="cd02440">
    <property type="entry name" value="AdoMet_MTases"/>
    <property type="match status" value="1"/>
</dbReference>
<dbReference type="OrthoDB" id="269872at2759"/>
<dbReference type="Pfam" id="PF05175">
    <property type="entry name" value="MTS"/>
    <property type="match status" value="1"/>
</dbReference>
<dbReference type="EC" id="2.1.1.297" evidence="1"/>
<sequence length="293" mass="33600">MPRIRPSTFRKALAIDKALPFLLPECRSIAAAKQELQWIKQECHTKRQVFEFCKLRRNHYPLQYLLKSQPFGPLDISCKRGVLIPRWETEEWTMDLAQRLVSNSELRLVDLCTGSGCIALLMKHLRPKLTVNAFDCSPLAISLASQNAQKLNIHVQLGLQNILDDSAAAALPDFDIITCNPPYIPHSTFVKETSTSVKLYEPKLALLGSFEFYENLVKTWLSKTDAFVYEVGELSQCTYVQNKIAQDSILSKLWRVGFKFDSNHRIRVVYGYKQANTTVDWSKIFQDFGELKH</sequence>
<evidence type="ECO:0000256" key="4">
    <source>
        <dbReference type="ARBA" id="ARBA00022691"/>
    </source>
</evidence>
<keyword evidence="3" id="KW-0808">Transferase</keyword>
<keyword evidence="8" id="KW-1185">Reference proteome</keyword>
<comment type="catalytic activity">
    <reaction evidence="5">
        <text>L-glutaminyl-[peptide chain release factor] + S-adenosyl-L-methionine = N(5)-methyl-L-glutaminyl-[peptide chain release factor] + S-adenosyl-L-homocysteine + H(+)</text>
        <dbReference type="Rhea" id="RHEA:42896"/>
        <dbReference type="Rhea" id="RHEA-COMP:10271"/>
        <dbReference type="Rhea" id="RHEA-COMP:10272"/>
        <dbReference type="ChEBI" id="CHEBI:15378"/>
        <dbReference type="ChEBI" id="CHEBI:30011"/>
        <dbReference type="ChEBI" id="CHEBI:57856"/>
        <dbReference type="ChEBI" id="CHEBI:59789"/>
        <dbReference type="ChEBI" id="CHEBI:61891"/>
        <dbReference type="EC" id="2.1.1.297"/>
    </reaction>
</comment>
<proteinExistence type="predicted"/>
<dbReference type="Gene3D" id="3.40.50.150">
    <property type="entry name" value="Vaccinia Virus protein VP39"/>
    <property type="match status" value="1"/>
</dbReference>
<dbReference type="GO" id="GO:0005739">
    <property type="term" value="C:mitochondrion"/>
    <property type="evidence" value="ECO:0007669"/>
    <property type="project" value="TreeGrafter"/>
</dbReference>
<protein>
    <recommendedName>
        <fullName evidence="1">peptide chain release factor N(5)-glutamine methyltransferase</fullName>
        <ecNumber evidence="1">2.1.1.297</ecNumber>
    </recommendedName>
</protein>
<dbReference type="GO" id="GO:0102559">
    <property type="term" value="F:peptide chain release factor N(5)-glutamine methyltransferase activity"/>
    <property type="evidence" value="ECO:0007669"/>
    <property type="project" value="UniProtKB-EC"/>
</dbReference>
<evidence type="ECO:0000313" key="8">
    <source>
        <dbReference type="Proteomes" id="UP000054304"/>
    </source>
</evidence>